<feature type="compositionally biased region" description="Basic residues" evidence="1">
    <location>
        <begin position="168"/>
        <end position="184"/>
    </location>
</feature>
<dbReference type="PaxDb" id="2903-EOD16631"/>
<dbReference type="KEGG" id="ehx:EMIHUDRAFT_244865"/>
<reference evidence="3" key="1">
    <citation type="journal article" date="2013" name="Nature">
        <title>Pan genome of the phytoplankton Emiliania underpins its global distribution.</title>
        <authorList>
            <person name="Read B.A."/>
            <person name="Kegel J."/>
            <person name="Klute M.J."/>
            <person name="Kuo A."/>
            <person name="Lefebvre S.C."/>
            <person name="Maumus F."/>
            <person name="Mayer C."/>
            <person name="Miller J."/>
            <person name="Monier A."/>
            <person name="Salamov A."/>
            <person name="Young J."/>
            <person name="Aguilar M."/>
            <person name="Claverie J.M."/>
            <person name="Frickenhaus S."/>
            <person name="Gonzalez K."/>
            <person name="Herman E.K."/>
            <person name="Lin Y.C."/>
            <person name="Napier J."/>
            <person name="Ogata H."/>
            <person name="Sarno A.F."/>
            <person name="Shmutz J."/>
            <person name="Schroeder D."/>
            <person name="de Vargas C."/>
            <person name="Verret F."/>
            <person name="von Dassow P."/>
            <person name="Valentin K."/>
            <person name="Van de Peer Y."/>
            <person name="Wheeler G."/>
            <person name="Dacks J.B."/>
            <person name="Delwiche C.F."/>
            <person name="Dyhrman S.T."/>
            <person name="Glockner G."/>
            <person name="John U."/>
            <person name="Richards T."/>
            <person name="Worden A.Z."/>
            <person name="Zhang X."/>
            <person name="Grigoriev I.V."/>
            <person name="Allen A.E."/>
            <person name="Bidle K."/>
            <person name="Borodovsky M."/>
            <person name="Bowler C."/>
            <person name="Brownlee C."/>
            <person name="Cock J.M."/>
            <person name="Elias M."/>
            <person name="Gladyshev V.N."/>
            <person name="Groth M."/>
            <person name="Guda C."/>
            <person name="Hadaegh A."/>
            <person name="Iglesias-Rodriguez M.D."/>
            <person name="Jenkins J."/>
            <person name="Jones B.M."/>
            <person name="Lawson T."/>
            <person name="Leese F."/>
            <person name="Lindquist E."/>
            <person name="Lobanov A."/>
            <person name="Lomsadze A."/>
            <person name="Malik S.B."/>
            <person name="Marsh M.E."/>
            <person name="Mackinder L."/>
            <person name="Mock T."/>
            <person name="Mueller-Roeber B."/>
            <person name="Pagarete A."/>
            <person name="Parker M."/>
            <person name="Probert I."/>
            <person name="Quesneville H."/>
            <person name="Raines C."/>
            <person name="Rensing S.A."/>
            <person name="Riano-Pachon D.M."/>
            <person name="Richier S."/>
            <person name="Rokitta S."/>
            <person name="Shiraiwa Y."/>
            <person name="Soanes D.M."/>
            <person name="van der Giezen M."/>
            <person name="Wahlund T.M."/>
            <person name="Williams B."/>
            <person name="Wilson W."/>
            <person name="Wolfe G."/>
            <person name="Wurch L.L."/>
        </authorList>
    </citation>
    <scope>NUCLEOTIDE SEQUENCE</scope>
</reference>
<dbReference type="HOGENOM" id="CLU_073721_0_0_1"/>
<dbReference type="GeneID" id="17262779"/>
<feature type="region of interest" description="Disordered" evidence="1">
    <location>
        <begin position="66"/>
        <end position="124"/>
    </location>
</feature>
<organism evidence="2 3">
    <name type="scientific">Emiliania huxleyi (strain CCMP1516)</name>
    <dbReference type="NCBI Taxonomy" id="280463"/>
    <lineage>
        <taxon>Eukaryota</taxon>
        <taxon>Haptista</taxon>
        <taxon>Haptophyta</taxon>
        <taxon>Prymnesiophyceae</taxon>
        <taxon>Isochrysidales</taxon>
        <taxon>Noelaerhabdaceae</taxon>
        <taxon>Emiliania</taxon>
    </lineage>
</organism>
<evidence type="ECO:0000256" key="1">
    <source>
        <dbReference type="SAM" id="MobiDB-lite"/>
    </source>
</evidence>
<feature type="region of interest" description="Disordered" evidence="1">
    <location>
        <begin position="162"/>
        <end position="221"/>
    </location>
</feature>
<evidence type="ECO:0000313" key="3">
    <source>
        <dbReference type="Proteomes" id="UP000013827"/>
    </source>
</evidence>
<dbReference type="Proteomes" id="UP000013827">
    <property type="component" value="Unassembled WGS sequence"/>
</dbReference>
<reference evidence="2" key="2">
    <citation type="submission" date="2024-10" db="UniProtKB">
        <authorList>
            <consortium name="EnsemblProtists"/>
        </authorList>
    </citation>
    <scope>IDENTIFICATION</scope>
</reference>
<name>A0A0D3IZE6_EMIH1</name>
<dbReference type="AlphaFoldDB" id="A0A0D3IZE6"/>
<feature type="region of interest" description="Disordered" evidence="1">
    <location>
        <begin position="1"/>
        <end position="35"/>
    </location>
</feature>
<dbReference type="RefSeq" id="XP_005769060.1">
    <property type="nucleotide sequence ID" value="XM_005769003.1"/>
</dbReference>
<accession>A0A0D3IZE6</accession>
<sequence>MAVASTPLVAAPSCPAWAKHRRGRQPQFDGKPCEPAKEEDMWLCLADGRARSTADLKRLATAARVRAKRARDAAAANTRDRQARDQRRRQREQHDRRAAPAVAKTVRPQRGQCGCPAHAKESAHLRKLKHNPVLAIWEAGYADGEGVWDAARAAYFAGELAKRSAKDGRKRRRGAGAASARKKQAAPTARSPADASDGEGDEQMRDASDAQDDGASMSEGE</sequence>
<keyword evidence="3" id="KW-1185">Reference proteome</keyword>
<proteinExistence type="predicted"/>
<evidence type="ECO:0000313" key="2">
    <source>
        <dbReference type="EnsemblProtists" id="EOD16631"/>
    </source>
</evidence>
<dbReference type="EnsemblProtists" id="EOD16631">
    <property type="protein sequence ID" value="EOD16631"/>
    <property type="gene ID" value="EMIHUDRAFT_244865"/>
</dbReference>
<protein>
    <submittedName>
        <fullName evidence="2">Uncharacterized protein</fullName>
    </submittedName>
</protein>